<evidence type="ECO:0000313" key="6">
    <source>
        <dbReference type="Proteomes" id="UP000061660"/>
    </source>
</evidence>
<dbReference type="OrthoDB" id="9784962at2"/>
<dbReference type="PROSITE" id="PS50932">
    <property type="entry name" value="HTH_LACI_2"/>
    <property type="match status" value="1"/>
</dbReference>
<dbReference type="PANTHER" id="PTHR30146:SF149">
    <property type="entry name" value="HTH-TYPE TRANSCRIPTIONAL REGULATOR EBGR"/>
    <property type="match status" value="1"/>
</dbReference>
<evidence type="ECO:0000256" key="1">
    <source>
        <dbReference type="ARBA" id="ARBA00023015"/>
    </source>
</evidence>
<dbReference type="PRINTS" id="PR00036">
    <property type="entry name" value="HTHLACI"/>
</dbReference>
<organism evidence="5 6">
    <name type="scientific">Paenibacillus naphthalenovorans</name>
    <dbReference type="NCBI Taxonomy" id="162209"/>
    <lineage>
        <taxon>Bacteria</taxon>
        <taxon>Bacillati</taxon>
        <taxon>Bacillota</taxon>
        <taxon>Bacilli</taxon>
        <taxon>Bacillales</taxon>
        <taxon>Paenibacillaceae</taxon>
        <taxon>Paenibacillus</taxon>
    </lineage>
</organism>
<dbReference type="EMBL" id="CP013652">
    <property type="protein sequence ID" value="ALS23640.1"/>
    <property type="molecule type" value="Genomic_DNA"/>
</dbReference>
<keyword evidence="2" id="KW-0238">DNA-binding</keyword>
<evidence type="ECO:0000256" key="2">
    <source>
        <dbReference type="ARBA" id="ARBA00023125"/>
    </source>
</evidence>
<dbReference type="CDD" id="cd19975">
    <property type="entry name" value="PBP1_CcpA-like"/>
    <property type="match status" value="1"/>
</dbReference>
<dbReference type="AlphaFoldDB" id="A0A0U2UBQ6"/>
<evidence type="ECO:0000313" key="5">
    <source>
        <dbReference type="EMBL" id="ALS23640.1"/>
    </source>
</evidence>
<proteinExistence type="predicted"/>
<dbReference type="RefSeq" id="WP_062409528.1">
    <property type="nucleotide sequence ID" value="NZ_CP013652.1"/>
</dbReference>
<dbReference type="SMART" id="SM00354">
    <property type="entry name" value="HTH_LACI"/>
    <property type="match status" value="1"/>
</dbReference>
<dbReference type="CDD" id="cd01392">
    <property type="entry name" value="HTH_LacI"/>
    <property type="match status" value="1"/>
</dbReference>
<reference evidence="5 6" key="2">
    <citation type="journal article" date="2016" name="Genome Announc.">
        <title>Complete Genome Sequences of Two Interactive Moderate Thermophiles, Paenibacillus napthalenovorans 32O-Y and Paenibacillus sp. 32O-W.</title>
        <authorList>
            <person name="Butler R.R.III."/>
            <person name="Wang J."/>
            <person name="Stark B.C."/>
            <person name="Pombert J.F."/>
        </authorList>
    </citation>
    <scope>NUCLEOTIDE SEQUENCE [LARGE SCALE GENOMIC DNA]</scope>
    <source>
        <strain evidence="5 6">32O-Y</strain>
    </source>
</reference>
<name>A0A0U2UBQ6_9BACL</name>
<protein>
    <submittedName>
        <fullName evidence="5">Catabolite control protein A</fullName>
    </submittedName>
</protein>
<dbReference type="SUPFAM" id="SSF47413">
    <property type="entry name" value="lambda repressor-like DNA-binding domains"/>
    <property type="match status" value="1"/>
</dbReference>
<dbReference type="SUPFAM" id="SSF53822">
    <property type="entry name" value="Periplasmic binding protein-like I"/>
    <property type="match status" value="1"/>
</dbReference>
<dbReference type="KEGG" id="pnp:IJ22_32790"/>
<keyword evidence="6" id="KW-1185">Reference proteome</keyword>
<dbReference type="STRING" id="162209.IJ22_32790"/>
<feature type="domain" description="HTH lacI-type" evidence="4">
    <location>
        <begin position="3"/>
        <end position="57"/>
    </location>
</feature>
<dbReference type="PANTHER" id="PTHR30146">
    <property type="entry name" value="LACI-RELATED TRANSCRIPTIONAL REPRESSOR"/>
    <property type="match status" value="1"/>
</dbReference>
<dbReference type="InterPro" id="IPR000843">
    <property type="entry name" value="HTH_LacI"/>
</dbReference>
<dbReference type="Pfam" id="PF00356">
    <property type="entry name" value="LacI"/>
    <property type="match status" value="1"/>
</dbReference>
<dbReference type="GO" id="GO:0000976">
    <property type="term" value="F:transcription cis-regulatory region binding"/>
    <property type="evidence" value="ECO:0007669"/>
    <property type="project" value="TreeGrafter"/>
</dbReference>
<keyword evidence="3" id="KW-0804">Transcription</keyword>
<dbReference type="InterPro" id="IPR028082">
    <property type="entry name" value="Peripla_BP_I"/>
</dbReference>
<reference evidence="6" key="1">
    <citation type="submission" date="2015-12" db="EMBL/GenBank/DDBJ databases">
        <title>Complete genome sequences of two moderately thermophilic Paenibacillus species.</title>
        <authorList>
            <person name="Butler R.III."/>
            <person name="Wang J."/>
            <person name="Stark B.C."/>
            <person name="Pombert J.-F."/>
        </authorList>
    </citation>
    <scope>NUCLEOTIDE SEQUENCE [LARGE SCALE GENOMIC DNA]</scope>
    <source>
        <strain evidence="6">32O-Y</strain>
    </source>
</reference>
<dbReference type="PATRIC" id="fig|162209.4.peg.3505"/>
<gene>
    <name evidence="5" type="ORF">IJ22_32790</name>
</gene>
<accession>A0A0U2UBQ6</accession>
<dbReference type="PROSITE" id="PS00356">
    <property type="entry name" value="HTH_LACI_1"/>
    <property type="match status" value="1"/>
</dbReference>
<evidence type="ECO:0000259" key="4">
    <source>
        <dbReference type="PROSITE" id="PS50932"/>
    </source>
</evidence>
<dbReference type="InterPro" id="IPR010982">
    <property type="entry name" value="Lambda_DNA-bd_dom_sf"/>
</dbReference>
<dbReference type="Pfam" id="PF13377">
    <property type="entry name" value="Peripla_BP_3"/>
    <property type="match status" value="1"/>
</dbReference>
<evidence type="ECO:0000256" key="3">
    <source>
        <dbReference type="ARBA" id="ARBA00023163"/>
    </source>
</evidence>
<keyword evidence="1" id="KW-0805">Transcription regulation</keyword>
<dbReference type="Gene3D" id="3.40.50.2300">
    <property type="match status" value="2"/>
</dbReference>
<dbReference type="InterPro" id="IPR046335">
    <property type="entry name" value="LacI/GalR-like_sensor"/>
</dbReference>
<sequence>MRSNIKDVAKLADVSISTVSRVLNSPNLVAEETRDKVFKAIAELNYTPNALARGLIHKRTQTLGVLIPDISNLFYAEILRGMEDTAHRLDYNLILCNTDNNKPRLLASLKVLKEKQIDGLIFTSEPIYPDYNELFQQLQIPVVLAATHSLEFEIPSVKVNDEQAGFEATEYLIRNGHRRIGMIAGSMMDPVTAVPRLQGFMRALRTYNIEADYETCVQNGNYRFEDGYEAMGRLLQKSPDLTAVFASSDERALGAISYCHEHGIKVPDDLSVIGFDNTRLAVMCFPKLTTIAQPLYQIGQLAVEKLDNLVQGKQVGELRTYIAHELVERQSVAKI</sequence>
<dbReference type="Proteomes" id="UP000061660">
    <property type="component" value="Chromosome"/>
</dbReference>
<dbReference type="GO" id="GO:0003700">
    <property type="term" value="F:DNA-binding transcription factor activity"/>
    <property type="evidence" value="ECO:0007669"/>
    <property type="project" value="TreeGrafter"/>
</dbReference>
<dbReference type="Gene3D" id="1.10.260.40">
    <property type="entry name" value="lambda repressor-like DNA-binding domains"/>
    <property type="match status" value="1"/>
</dbReference>